<evidence type="ECO:0000256" key="7">
    <source>
        <dbReference type="ARBA" id="ARBA00039751"/>
    </source>
</evidence>
<dbReference type="Gene3D" id="3.30.9.10">
    <property type="entry name" value="D-Amino Acid Oxidase, subunit A, domain 2"/>
    <property type="match status" value="1"/>
</dbReference>
<comment type="similarity">
    <text evidence="2">Belongs to the DAMOX/DASOX family.</text>
</comment>
<sequence length="347" mass="38698">MKKVAIIGAGLLGRVTALNLLENEELELTIYEKAGYDGEGAAASTAAGMLAPFAEMETAESVILEHGMRSIKLWPTLLEKIGIPEAYQQTGSIITAHPQDQAELDRFISTLHTKVPAAEGIKTLDNRALVELEPSLRHHTQAYHLYAEGQVNSAMFVETSTQYLLDHPRVTWYENHPIDEGLSDIDTFNATHGTDFDWIFDTRGLGAKAEMPDLRGVRGEVFWLDAPEVDISRPTRLMHPRYKIYIVPRANHRFVIGATEIESEDKSPMSVRSSLELLSAVYSMHPSFAEARIVKTKTDCRPSLEDNLPRIEQHKGLTRINGLYRHGYLLAPAIVEEALNTGIRKSA</sequence>
<evidence type="ECO:0000256" key="5">
    <source>
        <dbReference type="ARBA" id="ARBA00023002"/>
    </source>
</evidence>
<evidence type="ECO:0000313" key="10">
    <source>
        <dbReference type="EMBL" id="MDM5272156.1"/>
    </source>
</evidence>
<dbReference type="RefSeq" id="WP_289413909.1">
    <property type="nucleotide sequence ID" value="NZ_JAQIBD010000002.1"/>
</dbReference>
<dbReference type="Proteomes" id="UP001169069">
    <property type="component" value="Unassembled WGS sequence"/>
</dbReference>
<dbReference type="Gene3D" id="3.50.50.60">
    <property type="entry name" value="FAD/NAD(P)-binding domain"/>
    <property type="match status" value="1"/>
</dbReference>
<evidence type="ECO:0000256" key="1">
    <source>
        <dbReference type="ARBA" id="ARBA00001974"/>
    </source>
</evidence>
<evidence type="ECO:0000259" key="9">
    <source>
        <dbReference type="Pfam" id="PF01266"/>
    </source>
</evidence>
<evidence type="ECO:0000256" key="6">
    <source>
        <dbReference type="ARBA" id="ARBA00039101"/>
    </source>
</evidence>
<reference evidence="10" key="1">
    <citation type="submission" date="2023-01" db="EMBL/GenBank/DDBJ databases">
        <title>Sulfurovum sp. zt1-1 genome assembly.</title>
        <authorList>
            <person name="Wang J."/>
        </authorList>
    </citation>
    <scope>NUCLEOTIDE SEQUENCE</scope>
    <source>
        <strain evidence="10">Zt1-1</strain>
    </source>
</reference>
<dbReference type="SUPFAM" id="SSF51905">
    <property type="entry name" value="FAD/NAD(P)-binding domain"/>
    <property type="match status" value="1"/>
</dbReference>
<evidence type="ECO:0000256" key="4">
    <source>
        <dbReference type="ARBA" id="ARBA00022827"/>
    </source>
</evidence>
<comment type="cofactor">
    <cofactor evidence="1">
        <name>FAD</name>
        <dbReference type="ChEBI" id="CHEBI:57692"/>
    </cofactor>
</comment>
<accession>A0ABT7QZ79</accession>
<keyword evidence="3" id="KW-0285">Flavoprotein</keyword>
<evidence type="ECO:0000313" key="11">
    <source>
        <dbReference type="Proteomes" id="UP001169069"/>
    </source>
</evidence>
<keyword evidence="4" id="KW-0274">FAD</keyword>
<keyword evidence="5" id="KW-0560">Oxidoreductase</keyword>
<dbReference type="InterPro" id="IPR023209">
    <property type="entry name" value="DAO"/>
</dbReference>
<organism evidence="10 11">
    <name type="scientific">Sulfurovum zhangzhouensis</name>
    <dbReference type="NCBI Taxonomy" id="3019067"/>
    <lineage>
        <taxon>Bacteria</taxon>
        <taxon>Pseudomonadati</taxon>
        <taxon>Campylobacterota</taxon>
        <taxon>Epsilonproteobacteria</taxon>
        <taxon>Campylobacterales</taxon>
        <taxon>Sulfurovaceae</taxon>
        <taxon>Sulfurovum</taxon>
    </lineage>
</organism>
<dbReference type="InterPro" id="IPR036188">
    <property type="entry name" value="FAD/NAD-bd_sf"/>
</dbReference>
<proteinExistence type="inferred from homology"/>
<evidence type="ECO:0000256" key="3">
    <source>
        <dbReference type="ARBA" id="ARBA00022630"/>
    </source>
</evidence>
<name>A0ABT7QZ79_9BACT</name>
<dbReference type="PANTHER" id="PTHR11530:SF11">
    <property type="entry name" value="D-ASPARTATE OXIDASE"/>
    <property type="match status" value="1"/>
</dbReference>
<protein>
    <recommendedName>
        <fullName evidence="7">D-amino-acid oxidase</fullName>
        <ecNumber evidence="6">1.4.3.3</ecNumber>
    </recommendedName>
</protein>
<comment type="catalytic activity">
    <reaction evidence="8">
        <text>a D-alpha-amino acid + O2 + H2O = a 2-oxocarboxylate + H2O2 + NH4(+)</text>
        <dbReference type="Rhea" id="RHEA:21816"/>
        <dbReference type="ChEBI" id="CHEBI:15377"/>
        <dbReference type="ChEBI" id="CHEBI:15379"/>
        <dbReference type="ChEBI" id="CHEBI:16240"/>
        <dbReference type="ChEBI" id="CHEBI:28938"/>
        <dbReference type="ChEBI" id="CHEBI:35179"/>
        <dbReference type="ChEBI" id="CHEBI:59871"/>
        <dbReference type="EC" id="1.4.3.3"/>
    </reaction>
    <physiologicalReaction direction="left-to-right" evidence="8">
        <dbReference type="Rhea" id="RHEA:21817"/>
    </physiologicalReaction>
</comment>
<dbReference type="PANTHER" id="PTHR11530">
    <property type="entry name" value="D-AMINO ACID OXIDASE"/>
    <property type="match status" value="1"/>
</dbReference>
<comment type="caution">
    <text evidence="10">The sequence shown here is derived from an EMBL/GenBank/DDBJ whole genome shotgun (WGS) entry which is preliminary data.</text>
</comment>
<keyword evidence="11" id="KW-1185">Reference proteome</keyword>
<dbReference type="InterPro" id="IPR006076">
    <property type="entry name" value="FAD-dep_OxRdtase"/>
</dbReference>
<dbReference type="EMBL" id="JAQIBD010000002">
    <property type="protein sequence ID" value="MDM5272156.1"/>
    <property type="molecule type" value="Genomic_DNA"/>
</dbReference>
<evidence type="ECO:0000256" key="2">
    <source>
        <dbReference type="ARBA" id="ARBA00006730"/>
    </source>
</evidence>
<dbReference type="Pfam" id="PF01266">
    <property type="entry name" value="DAO"/>
    <property type="match status" value="1"/>
</dbReference>
<evidence type="ECO:0000256" key="8">
    <source>
        <dbReference type="ARBA" id="ARBA00049547"/>
    </source>
</evidence>
<feature type="domain" description="FAD dependent oxidoreductase" evidence="9">
    <location>
        <begin position="3"/>
        <end position="334"/>
    </location>
</feature>
<dbReference type="EC" id="1.4.3.3" evidence="6"/>
<gene>
    <name evidence="10" type="ORF">PGH07_08185</name>
</gene>